<gene>
    <name evidence="3" type="ORF">ACFSOY_16970</name>
</gene>
<comment type="caution">
    <text evidence="3">The sequence shown here is derived from an EMBL/GenBank/DDBJ whole genome shotgun (WGS) entry which is preliminary data.</text>
</comment>
<evidence type="ECO:0000313" key="4">
    <source>
        <dbReference type="Proteomes" id="UP001597343"/>
    </source>
</evidence>
<proteinExistence type="predicted"/>
<evidence type="ECO:0000313" key="3">
    <source>
        <dbReference type="EMBL" id="MFD2171655.1"/>
    </source>
</evidence>
<protein>
    <submittedName>
        <fullName evidence="3">PCYCGC motif-containing (Lipo)protein</fullName>
    </submittedName>
</protein>
<name>A0ABW5A134_9BACL</name>
<sequence length="198" mass="21326">MKKLTKIMVASLLTLTVATGCGTTEKTAQNDEHAGHDHPATNNGGSGSTGHPAGAQAEAYKTLKVGESVKLTTIGDLQEATANKTSLPAFLMNKNAKMKDSYKAAVENVDILQYIPCYCGCGEHAGHMSNAECFVRDVRPDGVVVWDDHGTRCDTCMNIALKAAEMKEEGKTVKEIRTYIDEKYKKGYAKPTPTPMPS</sequence>
<keyword evidence="2" id="KW-0732">Signal</keyword>
<dbReference type="InterPro" id="IPR025673">
    <property type="entry name" value="PCYCGC"/>
</dbReference>
<dbReference type="Pfam" id="PF13798">
    <property type="entry name" value="PCYCGC"/>
    <property type="match status" value="1"/>
</dbReference>
<organism evidence="3 4">
    <name type="scientific">Tumebacillus lipolyticus</name>
    <dbReference type="NCBI Taxonomy" id="1280370"/>
    <lineage>
        <taxon>Bacteria</taxon>
        <taxon>Bacillati</taxon>
        <taxon>Bacillota</taxon>
        <taxon>Bacilli</taxon>
        <taxon>Bacillales</taxon>
        <taxon>Alicyclobacillaceae</taxon>
        <taxon>Tumebacillus</taxon>
    </lineage>
</organism>
<accession>A0ABW5A134</accession>
<feature type="region of interest" description="Disordered" evidence="1">
    <location>
        <begin position="26"/>
        <end position="54"/>
    </location>
</feature>
<dbReference type="Proteomes" id="UP001597343">
    <property type="component" value="Unassembled WGS sequence"/>
</dbReference>
<evidence type="ECO:0000256" key="2">
    <source>
        <dbReference type="SAM" id="SignalP"/>
    </source>
</evidence>
<keyword evidence="4" id="KW-1185">Reference proteome</keyword>
<dbReference type="RefSeq" id="WP_386048647.1">
    <property type="nucleotide sequence ID" value="NZ_JBHUIO010000011.1"/>
</dbReference>
<feature type="chain" id="PRO_5047423302" evidence="2">
    <location>
        <begin position="21"/>
        <end position="198"/>
    </location>
</feature>
<dbReference type="PROSITE" id="PS51257">
    <property type="entry name" value="PROKAR_LIPOPROTEIN"/>
    <property type="match status" value="1"/>
</dbReference>
<feature type="signal peptide" evidence="2">
    <location>
        <begin position="1"/>
        <end position="20"/>
    </location>
</feature>
<feature type="compositionally biased region" description="Basic and acidic residues" evidence="1">
    <location>
        <begin position="28"/>
        <end position="39"/>
    </location>
</feature>
<evidence type="ECO:0000256" key="1">
    <source>
        <dbReference type="SAM" id="MobiDB-lite"/>
    </source>
</evidence>
<dbReference type="EMBL" id="JBHUIO010000011">
    <property type="protein sequence ID" value="MFD2171655.1"/>
    <property type="molecule type" value="Genomic_DNA"/>
</dbReference>
<reference evidence="4" key="1">
    <citation type="journal article" date="2019" name="Int. J. Syst. Evol. Microbiol.">
        <title>The Global Catalogue of Microorganisms (GCM) 10K type strain sequencing project: providing services to taxonomists for standard genome sequencing and annotation.</title>
        <authorList>
            <consortium name="The Broad Institute Genomics Platform"/>
            <consortium name="The Broad Institute Genome Sequencing Center for Infectious Disease"/>
            <person name="Wu L."/>
            <person name="Ma J."/>
        </authorList>
    </citation>
    <scope>NUCLEOTIDE SEQUENCE [LARGE SCALE GENOMIC DNA]</scope>
    <source>
        <strain evidence="4">CGMCC 1.13574</strain>
    </source>
</reference>